<protein>
    <submittedName>
        <fullName evidence="1">Peptidase M3A and M3B thimet/oligopeptidase F</fullName>
    </submittedName>
</protein>
<dbReference type="SUPFAM" id="SSF55486">
    <property type="entry name" value="Metalloproteases ('zincins'), catalytic domain"/>
    <property type="match status" value="1"/>
</dbReference>
<dbReference type="Gene3D" id="1.10.1370.30">
    <property type="match status" value="2"/>
</dbReference>
<organism evidence="1 2">
    <name type="scientific">Neobacillus bataviensis LMG 21833</name>
    <dbReference type="NCBI Taxonomy" id="1117379"/>
    <lineage>
        <taxon>Bacteria</taxon>
        <taxon>Bacillati</taxon>
        <taxon>Bacillota</taxon>
        <taxon>Bacilli</taxon>
        <taxon>Bacillales</taxon>
        <taxon>Bacillaceae</taxon>
        <taxon>Neobacillus</taxon>
    </lineage>
</organism>
<dbReference type="RefSeq" id="WP_007083781.1">
    <property type="nucleotide sequence ID" value="NZ_AJLS01000035.1"/>
</dbReference>
<dbReference type="PATRIC" id="fig|1117379.3.peg.763"/>
<proteinExistence type="predicted"/>
<gene>
    <name evidence="1" type="ORF">BABA_03719</name>
</gene>
<dbReference type="eggNOG" id="COG1164">
    <property type="taxonomic scope" value="Bacteria"/>
</dbReference>
<dbReference type="AlphaFoldDB" id="K6DRH6"/>
<evidence type="ECO:0000313" key="2">
    <source>
        <dbReference type="Proteomes" id="UP000006316"/>
    </source>
</evidence>
<evidence type="ECO:0000313" key="1">
    <source>
        <dbReference type="EMBL" id="EKN70939.1"/>
    </source>
</evidence>
<dbReference type="STRING" id="1117379.BABA_03719"/>
<comment type="caution">
    <text evidence="1">The sequence shown here is derived from an EMBL/GenBank/DDBJ whole genome shotgun (WGS) entry which is preliminary data.</text>
</comment>
<accession>K6DRH6</accession>
<reference evidence="1 2" key="1">
    <citation type="journal article" date="2012" name="Front. Microbiol.">
        <title>Redundancy and modularity in membrane-associated dissimilatory nitrate reduction in Bacillus.</title>
        <authorList>
            <person name="Heylen K."/>
            <person name="Keltjens J."/>
        </authorList>
    </citation>
    <scope>NUCLEOTIDE SEQUENCE [LARGE SCALE GENOMIC DNA]</scope>
    <source>
        <strain evidence="2">LMG 21833T</strain>
    </source>
</reference>
<name>K6DRH6_9BACI</name>
<sequence length="518" mass="60677">MESIMDLERLVQMNEEQVWKEAYQEEIQKLSHLSFEINRLTYQLYATGEQPEELQGLLEARKQTMADPAFKAMLRNWSKYIEDPIWKKRLSLMLNEIEKQEIESDSEVLTLKNELEGKLFSKTFEIDETEFNSGQVHSALMDHPDRAIRRKLTEAMNDLGEELTEDFRRLIKARNKKAKEFGYSNYYDYKFKAAGLNFHQYKEEGLRLFRNSAAVINEWMDRIKERFGYESLHVYDFLYTATNYTTVDMSLFPSDKIETAIEESLAYFGMELKNTPINVELLHIPFGGFCIEIAPEDIKLTINKRNSHLAFASAFHELGHALYNCFASSKIPEFKELQSVIGHEAMAELFMTIPYQKEWLVDYFGLNQNEAEQLIESKHLVDLFISLFYFYISLVEYEVYQNPDGDLQDLADSLLKDVLGLDGPGQHPASQAILVSHPAYVQDYIYADGIRDMLRHYCKIDGMYKQGTVFTKILQEFMEPTERFTWQERVKSICGEDFTFNYFEQFLVNKSLIEAKKQ</sequence>
<dbReference type="OrthoDB" id="9762795at2"/>
<keyword evidence="2" id="KW-1185">Reference proteome</keyword>
<dbReference type="Proteomes" id="UP000006316">
    <property type="component" value="Unassembled WGS sequence"/>
</dbReference>
<dbReference type="EMBL" id="AJLS01000035">
    <property type="protein sequence ID" value="EKN70939.1"/>
    <property type="molecule type" value="Genomic_DNA"/>
</dbReference>